<evidence type="ECO:0000313" key="4">
    <source>
        <dbReference type="Proteomes" id="UP000241769"/>
    </source>
</evidence>
<feature type="transmembrane region" description="Helical" evidence="2">
    <location>
        <begin position="1414"/>
        <end position="1437"/>
    </location>
</feature>
<dbReference type="Gene3D" id="1.10.220.150">
    <property type="entry name" value="Arf GTPase activating protein"/>
    <property type="match status" value="1"/>
</dbReference>
<keyword evidence="2" id="KW-0812">Transmembrane</keyword>
<name>A0A2P6NIP2_9EUKA</name>
<sequence>MDIQKLIDSNRSLTLDTWRPNQIKSLEMGGNEKARGAFGTTLSASEPRAYDLQKKYEGKVGDDYRFSIKKKVALLLGDEPPPEPVAKPRPSQEIAQRQYADAQSLSNSDFYSPSEQRRNQQVKMGSKKRGKSKRGIQFRDSITLNSAGVLRLVELLPAYCIVQLRLLCKETADILAKESIWQSLCLRDYGYQVQNPTDVDGKPRSFLSVYQGLCMWLKHPRILNAFFEIKKKRRGRKSARLSDEGGGLLLLDGFGTGVSIHGKPLGYCWPSFHEGHVLADHDRLIRRFIGCHNIFTEEVADQLKPIEKVLDRGSVDIGGNLIQQFHPLIRLLEPGRYSIEIEPAEMRLVDEWYMEEMAVQQQTHDALLRKKIARECKDIVYRTVDSHRSASSKVEIHSRIISSGRGPLVIAVVPRTVKYGRGTSERVDHFTWSNEDRWVLESNKDQIYEAHGINSSYLVLRKLRGEDVTNIDLPTSRGSLNSWLQHIPSNAITRTRTSLHINSQEEAFIESMRGKSISCVDFVKDRYNIEKDPTKVPQCMKTWQKDWQMLIAEKAQKIRLTTFAGVDKPAFSCRFATFGVYFPTGELTSPPSMRLSILFLFFALACADVCIYVGPTRKQVDLTDPSLWSPHIPTSNDTVLFRKVSSDVSIDATASLFATSSSISASVGFTVRGSFTQRSTTLSTASLNNYGSTTFQDKSTVHVNGTFENHRGATLVFYAMDLTDASKPSTGSFTVTTDIVNNGALRFSDGYSQITGSGQFRIINSGLTSSVRFVGSLITDFTLECTNGASTIYEDFIAVRVSQFDFRQCTIVQEGNERTTSLDIETTFEGGSSNFINITYTNASPAALTLTNQTLTLHNAYTEMITADDCRIMLSGPLLLGEIHGSGSVFVGPAAIAADFPIFFGRTVQSATFTNDIFWSGSGYITSVTITDNSTLTVDVSPTSIYALTRLQAGKTLSLSQLNGGGSLIVGTLMVNNDSRVTWNIDRLTAKNLYLYGRSRIDFTTNKLVNISHTYAELKTASDWALYQGLGQILLSANHLAPTSVGIFGDASTCVNDSATYDSNSTVTWLSLERPTLGNAPSVEVKSKPDSTKLTLMVPLSPCSTVLQWMIKVNGGADQYLKADDAETTPGYFSEVVDFTKAVTGCDPTNVVVSAVLALSGSNTAENTTAPTAYMIPVTKYKTVRLPYSLTSSATGVQGGIQFTWSDSLQQTLQICNHLPSHLLINEQRVKFSANQFLVATEACTKESITITAAYVVNGITYTSGSSQVEGKRWIPVPELVTAPEVTFSTPYSEFGSTSVFFVFPEVYCGCTQATGEVVYSIDSGLESNTYGSKSSISVIGPKDITLTYRSRCTIDYFEEQNSRTATMIVSVPGYVDPYPTPTGRKPDPTDGYNGGSNNGGDTGRDTRSGGIQWYFIVIPIVVIGGVVGGVVGFFLYRRSQRAKQYNRLTVEDAVVRYKGLSDASKRKMNKSRNEENDKPRSEHGCVFSLFFALAVAESTQRAIEVSVCENCLTPTPTSSAQRDNRIINGGTTSSLRLSGDLRTNLSLGCTRGASVFYSTEIRVTTKQGESYFMDITYTRAYPASVNINNQTLTLRNAEPSEIIAIGCQPMLSGTLSLNRIYSSDTVFVDPAKVIAKFASDAIGSTTFTEGIIWSGEALFSSLTITENSTLTVGAGKHLRISKLNGGGSLIADTLIVDTNERVTWNIGQLIVNYCYPTDRAGSTSPRTSWSTSGLGAILLSGYNLANTKVDLFGYATCLEGRPSTNSTTVQLVIDRPTPNNYPVVVSRNYEQSWKYNIDNGTDRFITTQDERSYLHYFTQRVDFSDEVGCRDSNISITTVPILEGSSTTENVTAAPTLHDPSYLLINDVKVELSAHKYIAHNDPCVIHSIELTPVWVVDGKIYPGQQSRVTDMFWMPVPDRVDPPQVDFTPPLYKGKDPTMILQFPAFDCHCYQATAEVSYYLAFETREFITRDRYGSVEVPESTTSLFNTGLNVAGTVTLSGYESMKIAVPNYGLHTSTDDSGSGVRWCVIVIPIAAVAVAVGAVVAFFLYRRSQRANQYGRLIQH</sequence>
<comment type="caution">
    <text evidence="3">The sequence shown here is derived from an EMBL/GenBank/DDBJ whole genome shotgun (WGS) entry which is preliminary data.</text>
</comment>
<accession>A0A2P6NIP2</accession>
<gene>
    <name evidence="3" type="ORF">PROFUN_08929</name>
</gene>
<evidence type="ECO:0000256" key="2">
    <source>
        <dbReference type="SAM" id="Phobius"/>
    </source>
</evidence>
<evidence type="ECO:0000313" key="3">
    <source>
        <dbReference type="EMBL" id="PRP83814.1"/>
    </source>
</evidence>
<proteinExistence type="predicted"/>
<dbReference type="InterPro" id="IPR038508">
    <property type="entry name" value="ArfGAP_dom_sf"/>
</dbReference>
<feature type="region of interest" description="Disordered" evidence="1">
    <location>
        <begin position="77"/>
        <end position="134"/>
    </location>
</feature>
<feature type="compositionally biased region" description="Gly residues" evidence="1">
    <location>
        <begin position="1393"/>
        <end position="1402"/>
    </location>
</feature>
<feature type="transmembrane region" description="Helical" evidence="2">
    <location>
        <begin position="2026"/>
        <end position="2052"/>
    </location>
</feature>
<keyword evidence="2" id="KW-0472">Membrane</keyword>
<feature type="region of interest" description="Disordered" evidence="1">
    <location>
        <begin position="1378"/>
        <end position="1404"/>
    </location>
</feature>
<protein>
    <submittedName>
        <fullName evidence="3">Cell surface glycoprotein (Predicted)</fullName>
    </submittedName>
</protein>
<dbReference type="Proteomes" id="UP000241769">
    <property type="component" value="Unassembled WGS sequence"/>
</dbReference>
<dbReference type="InParanoid" id="A0A2P6NIP2"/>
<dbReference type="EMBL" id="MDYQ01000075">
    <property type="protein sequence ID" value="PRP83814.1"/>
    <property type="molecule type" value="Genomic_DNA"/>
</dbReference>
<keyword evidence="4" id="KW-1185">Reference proteome</keyword>
<feature type="compositionally biased region" description="Polar residues" evidence="1">
    <location>
        <begin position="101"/>
        <end position="123"/>
    </location>
</feature>
<feature type="compositionally biased region" description="Basic residues" evidence="1">
    <location>
        <begin position="125"/>
        <end position="134"/>
    </location>
</feature>
<organism evidence="3 4">
    <name type="scientific">Planoprotostelium fungivorum</name>
    <dbReference type="NCBI Taxonomy" id="1890364"/>
    <lineage>
        <taxon>Eukaryota</taxon>
        <taxon>Amoebozoa</taxon>
        <taxon>Evosea</taxon>
        <taxon>Variosea</taxon>
        <taxon>Cavosteliida</taxon>
        <taxon>Cavosteliaceae</taxon>
        <taxon>Planoprotostelium</taxon>
    </lineage>
</organism>
<evidence type="ECO:0000256" key="1">
    <source>
        <dbReference type="SAM" id="MobiDB-lite"/>
    </source>
</evidence>
<reference evidence="3 4" key="1">
    <citation type="journal article" date="2018" name="Genome Biol. Evol.">
        <title>Multiple Roots of Fruiting Body Formation in Amoebozoa.</title>
        <authorList>
            <person name="Hillmann F."/>
            <person name="Forbes G."/>
            <person name="Novohradska S."/>
            <person name="Ferling I."/>
            <person name="Riege K."/>
            <person name="Groth M."/>
            <person name="Westermann M."/>
            <person name="Marz M."/>
            <person name="Spaller T."/>
            <person name="Winckler T."/>
            <person name="Schaap P."/>
            <person name="Glockner G."/>
        </authorList>
    </citation>
    <scope>NUCLEOTIDE SEQUENCE [LARGE SCALE GENOMIC DNA]</scope>
    <source>
        <strain evidence="3 4">Jena</strain>
    </source>
</reference>
<keyword evidence="2" id="KW-1133">Transmembrane helix</keyword>